<reference evidence="1 3" key="2">
    <citation type="journal article" date="2014" name="BMC Genomics">
        <title>An improved genome release (version Mt4.0) for the model legume Medicago truncatula.</title>
        <authorList>
            <person name="Tang H."/>
            <person name="Krishnakumar V."/>
            <person name="Bidwell S."/>
            <person name="Rosen B."/>
            <person name="Chan A."/>
            <person name="Zhou S."/>
            <person name="Gentzbittel L."/>
            <person name="Childs K.L."/>
            <person name="Yandell M."/>
            <person name="Gundlach H."/>
            <person name="Mayer K.F."/>
            <person name="Schwartz D.C."/>
            <person name="Town C.D."/>
        </authorList>
    </citation>
    <scope>GENOME REANNOTATION</scope>
    <source>
        <strain evidence="1">A17</strain>
        <strain evidence="2 3">cv. Jemalong A17</strain>
    </source>
</reference>
<reference evidence="1 3" key="1">
    <citation type="journal article" date="2011" name="Nature">
        <title>The Medicago genome provides insight into the evolution of rhizobial symbioses.</title>
        <authorList>
            <person name="Young N.D."/>
            <person name="Debelle F."/>
            <person name="Oldroyd G.E."/>
            <person name="Geurts R."/>
            <person name="Cannon S.B."/>
            <person name="Udvardi M.K."/>
            <person name="Benedito V.A."/>
            <person name="Mayer K.F."/>
            <person name="Gouzy J."/>
            <person name="Schoof H."/>
            <person name="Van de Peer Y."/>
            <person name="Proost S."/>
            <person name="Cook D.R."/>
            <person name="Meyers B.C."/>
            <person name="Spannagl M."/>
            <person name="Cheung F."/>
            <person name="De Mita S."/>
            <person name="Krishnakumar V."/>
            <person name="Gundlach H."/>
            <person name="Zhou S."/>
            <person name="Mudge J."/>
            <person name="Bharti A.K."/>
            <person name="Murray J.D."/>
            <person name="Naoumkina M.A."/>
            <person name="Rosen B."/>
            <person name="Silverstein K.A."/>
            <person name="Tang H."/>
            <person name="Rombauts S."/>
            <person name="Zhao P.X."/>
            <person name="Zhou P."/>
            <person name="Barbe V."/>
            <person name="Bardou P."/>
            <person name="Bechner M."/>
            <person name="Bellec A."/>
            <person name="Berger A."/>
            <person name="Berges H."/>
            <person name="Bidwell S."/>
            <person name="Bisseling T."/>
            <person name="Choisne N."/>
            <person name="Couloux A."/>
            <person name="Denny R."/>
            <person name="Deshpande S."/>
            <person name="Dai X."/>
            <person name="Doyle J.J."/>
            <person name="Dudez A.M."/>
            <person name="Farmer A.D."/>
            <person name="Fouteau S."/>
            <person name="Franken C."/>
            <person name="Gibelin C."/>
            <person name="Gish J."/>
            <person name="Goldstein S."/>
            <person name="Gonzalez A.J."/>
            <person name="Green P.J."/>
            <person name="Hallab A."/>
            <person name="Hartog M."/>
            <person name="Hua A."/>
            <person name="Humphray S.J."/>
            <person name="Jeong D.H."/>
            <person name="Jing Y."/>
            <person name="Jocker A."/>
            <person name="Kenton S.M."/>
            <person name="Kim D.J."/>
            <person name="Klee K."/>
            <person name="Lai H."/>
            <person name="Lang C."/>
            <person name="Lin S."/>
            <person name="Macmil S.L."/>
            <person name="Magdelenat G."/>
            <person name="Matthews L."/>
            <person name="McCorrison J."/>
            <person name="Monaghan E.L."/>
            <person name="Mun J.H."/>
            <person name="Najar F.Z."/>
            <person name="Nicholson C."/>
            <person name="Noirot C."/>
            <person name="O'Bleness M."/>
            <person name="Paule C.R."/>
            <person name="Poulain J."/>
            <person name="Prion F."/>
            <person name="Qin B."/>
            <person name="Qu C."/>
            <person name="Retzel E.F."/>
            <person name="Riddle C."/>
            <person name="Sallet E."/>
            <person name="Samain S."/>
            <person name="Samson N."/>
            <person name="Sanders I."/>
            <person name="Saurat O."/>
            <person name="Scarpelli C."/>
            <person name="Schiex T."/>
            <person name="Segurens B."/>
            <person name="Severin A.J."/>
            <person name="Sherrier D.J."/>
            <person name="Shi R."/>
            <person name="Sims S."/>
            <person name="Singer S.R."/>
            <person name="Sinharoy S."/>
            <person name="Sterck L."/>
            <person name="Viollet A."/>
            <person name="Wang B.B."/>
            <person name="Wang K."/>
            <person name="Wang M."/>
            <person name="Wang X."/>
            <person name="Warfsmann J."/>
            <person name="Weissenbach J."/>
            <person name="White D.D."/>
            <person name="White J.D."/>
            <person name="Wiley G.B."/>
            <person name="Wincker P."/>
            <person name="Xing Y."/>
            <person name="Yang L."/>
            <person name="Yao Z."/>
            <person name="Ying F."/>
            <person name="Zhai J."/>
            <person name="Zhou L."/>
            <person name="Zuber A."/>
            <person name="Denarie J."/>
            <person name="Dixon R.A."/>
            <person name="May G.D."/>
            <person name="Schwartz D.C."/>
            <person name="Rogers J."/>
            <person name="Quetier F."/>
            <person name="Town C.D."/>
            <person name="Roe B.A."/>
        </authorList>
    </citation>
    <scope>NUCLEOTIDE SEQUENCE [LARGE SCALE GENOMIC DNA]</scope>
    <source>
        <strain evidence="1">A17</strain>
        <strain evidence="2 3">cv. Jemalong A17</strain>
    </source>
</reference>
<gene>
    <name evidence="1" type="ordered locus">MTR_1g041340</name>
</gene>
<accession>A0A072VGV7</accession>
<dbReference type="Proteomes" id="UP000002051">
    <property type="component" value="Unassembled WGS sequence"/>
</dbReference>
<dbReference type="EMBL" id="CM001217">
    <property type="protein sequence ID" value="KEH41052.1"/>
    <property type="molecule type" value="Genomic_DNA"/>
</dbReference>
<name>A0A072VGV7_MEDTR</name>
<protein>
    <submittedName>
        <fullName evidence="1 2">Uncharacterized protein</fullName>
    </submittedName>
</protein>
<proteinExistence type="predicted"/>
<dbReference type="HOGENOM" id="CLU_878168_0_0_1"/>
<organism evidence="1 3">
    <name type="scientific">Medicago truncatula</name>
    <name type="common">Barrel medic</name>
    <name type="synonym">Medicago tribuloides</name>
    <dbReference type="NCBI Taxonomy" id="3880"/>
    <lineage>
        <taxon>Eukaryota</taxon>
        <taxon>Viridiplantae</taxon>
        <taxon>Streptophyta</taxon>
        <taxon>Embryophyta</taxon>
        <taxon>Tracheophyta</taxon>
        <taxon>Spermatophyta</taxon>
        <taxon>Magnoliopsida</taxon>
        <taxon>eudicotyledons</taxon>
        <taxon>Gunneridae</taxon>
        <taxon>Pentapetalae</taxon>
        <taxon>rosids</taxon>
        <taxon>fabids</taxon>
        <taxon>Fabales</taxon>
        <taxon>Fabaceae</taxon>
        <taxon>Papilionoideae</taxon>
        <taxon>50 kb inversion clade</taxon>
        <taxon>NPAAA clade</taxon>
        <taxon>Hologalegina</taxon>
        <taxon>IRL clade</taxon>
        <taxon>Trifolieae</taxon>
        <taxon>Medicago</taxon>
    </lineage>
</organism>
<evidence type="ECO:0000313" key="3">
    <source>
        <dbReference type="Proteomes" id="UP000002051"/>
    </source>
</evidence>
<dbReference type="EnsemblPlants" id="KEH41052">
    <property type="protein sequence ID" value="KEH41052"/>
    <property type="gene ID" value="MTR_1g041340"/>
</dbReference>
<evidence type="ECO:0000313" key="1">
    <source>
        <dbReference type="EMBL" id="KEH41052.1"/>
    </source>
</evidence>
<reference evidence="2" key="3">
    <citation type="submission" date="2015-04" db="UniProtKB">
        <authorList>
            <consortium name="EnsemblPlants"/>
        </authorList>
    </citation>
    <scope>IDENTIFICATION</scope>
    <source>
        <strain evidence="2">cv. Jemalong A17</strain>
    </source>
</reference>
<sequence>MIFLELNHWKSVSISHNGPILSHLFFADDVLLFIKATRSQAIMVEGILTNFANMLAVENLFAEKVFGTSLSVLPQFPAITSILLGWDKITRSQKVGGLGNRRARESNTAMLGKLVWDIYCNSDKLWVSLLRHRYVGDKFFLDIHITQGSTVWQSNMQAIATLRNGSGYRLEVGLFPFEAICGTSTCLNGRIQDGLTCKGNLDAAPKKIIFLHWTVCHDVVPTRSLLHNKGMLDTNNCLRCLDGGERSYTVFGIVEFYNSATLLRSVFSPTLTTYIRGRYVTWYPEKSTVVVLNVDGNNFENPGISSFGGIFRRNDGS</sequence>
<dbReference type="AlphaFoldDB" id="A0A072VGV7"/>
<keyword evidence="3" id="KW-1185">Reference proteome</keyword>
<evidence type="ECO:0000313" key="2">
    <source>
        <dbReference type="EnsemblPlants" id="KEH41052"/>
    </source>
</evidence>